<protein>
    <submittedName>
        <fullName evidence="2">Uncharacterized protein</fullName>
    </submittedName>
</protein>
<sequence>MDTPVLAGGGGGGGGDVAAGGAGGITRLQGGECQGSRVPSLVPQEWVRRASGDRDRRNNTRESRACSAGRGAAELAAHWGRRAAILLAPSPPPHNTSPYPLHSLTPPGRPLSAVRKEITFRSRTGVVRGGRGWGGGEVARGEGREMDGPGYWGLGDWGGGGDEVLRGAGVCSRVQVAKIRGIASRELDGFIDPVSQGRQGSCGPAVVSAA</sequence>
<name>A0AAW0TLK6_SCYPA</name>
<comment type="caution">
    <text evidence="2">The sequence shown here is derived from an EMBL/GenBank/DDBJ whole genome shotgun (WGS) entry which is preliminary data.</text>
</comment>
<evidence type="ECO:0000256" key="1">
    <source>
        <dbReference type="SAM" id="MobiDB-lite"/>
    </source>
</evidence>
<feature type="compositionally biased region" description="Basic and acidic residues" evidence="1">
    <location>
        <begin position="46"/>
        <end position="64"/>
    </location>
</feature>
<keyword evidence="3" id="KW-1185">Reference proteome</keyword>
<feature type="region of interest" description="Disordered" evidence="1">
    <location>
        <begin position="1"/>
        <end position="69"/>
    </location>
</feature>
<feature type="compositionally biased region" description="Gly residues" evidence="1">
    <location>
        <begin position="7"/>
        <end position="24"/>
    </location>
</feature>
<evidence type="ECO:0000313" key="3">
    <source>
        <dbReference type="Proteomes" id="UP001487740"/>
    </source>
</evidence>
<organism evidence="2 3">
    <name type="scientific">Scylla paramamosain</name>
    <name type="common">Mud crab</name>
    <dbReference type="NCBI Taxonomy" id="85552"/>
    <lineage>
        <taxon>Eukaryota</taxon>
        <taxon>Metazoa</taxon>
        <taxon>Ecdysozoa</taxon>
        <taxon>Arthropoda</taxon>
        <taxon>Crustacea</taxon>
        <taxon>Multicrustacea</taxon>
        <taxon>Malacostraca</taxon>
        <taxon>Eumalacostraca</taxon>
        <taxon>Eucarida</taxon>
        <taxon>Decapoda</taxon>
        <taxon>Pleocyemata</taxon>
        <taxon>Brachyura</taxon>
        <taxon>Eubrachyura</taxon>
        <taxon>Portunoidea</taxon>
        <taxon>Portunidae</taxon>
        <taxon>Portuninae</taxon>
        <taxon>Scylla</taxon>
    </lineage>
</organism>
<dbReference type="AlphaFoldDB" id="A0AAW0TLK6"/>
<proteinExistence type="predicted"/>
<dbReference type="Proteomes" id="UP001487740">
    <property type="component" value="Unassembled WGS sequence"/>
</dbReference>
<reference evidence="2 3" key="1">
    <citation type="submission" date="2023-03" db="EMBL/GenBank/DDBJ databases">
        <title>High-quality genome of Scylla paramamosain provides insights in environmental adaptation.</title>
        <authorList>
            <person name="Zhang L."/>
        </authorList>
    </citation>
    <scope>NUCLEOTIDE SEQUENCE [LARGE SCALE GENOMIC DNA]</scope>
    <source>
        <strain evidence="2">LZ_2023a</strain>
        <tissue evidence="2">Muscle</tissue>
    </source>
</reference>
<accession>A0AAW0TLK6</accession>
<dbReference type="EMBL" id="JARAKH010000029">
    <property type="protein sequence ID" value="KAK8388254.1"/>
    <property type="molecule type" value="Genomic_DNA"/>
</dbReference>
<evidence type="ECO:0000313" key="2">
    <source>
        <dbReference type="EMBL" id="KAK8388254.1"/>
    </source>
</evidence>
<gene>
    <name evidence="2" type="ORF">O3P69_020267</name>
</gene>